<protein>
    <submittedName>
        <fullName evidence="2">RING-type domain-containing protein</fullName>
    </submittedName>
</protein>
<organism evidence="1 2">
    <name type="scientific">Panagrellus redivivus</name>
    <name type="common">Microworm</name>
    <dbReference type="NCBI Taxonomy" id="6233"/>
    <lineage>
        <taxon>Eukaryota</taxon>
        <taxon>Metazoa</taxon>
        <taxon>Ecdysozoa</taxon>
        <taxon>Nematoda</taxon>
        <taxon>Chromadorea</taxon>
        <taxon>Rhabditida</taxon>
        <taxon>Tylenchina</taxon>
        <taxon>Panagrolaimomorpha</taxon>
        <taxon>Panagrolaimoidea</taxon>
        <taxon>Panagrolaimidae</taxon>
        <taxon>Panagrellus</taxon>
    </lineage>
</organism>
<reference evidence="1" key="1">
    <citation type="journal article" date="2013" name="Genetics">
        <title>The draft genome and transcriptome of Panagrellus redivivus are shaped by the harsh demands of a free-living lifestyle.</title>
        <authorList>
            <person name="Srinivasan J."/>
            <person name="Dillman A.R."/>
            <person name="Macchietto M.G."/>
            <person name="Heikkinen L."/>
            <person name="Lakso M."/>
            <person name="Fracchia K.M."/>
            <person name="Antoshechkin I."/>
            <person name="Mortazavi A."/>
            <person name="Wong G."/>
            <person name="Sternberg P.W."/>
        </authorList>
    </citation>
    <scope>NUCLEOTIDE SEQUENCE [LARGE SCALE GENOMIC DNA]</scope>
    <source>
        <strain evidence="1">MT8872</strain>
    </source>
</reference>
<accession>A0A7E4VDT5</accession>
<name>A0A7E4VDT5_PANRE</name>
<reference evidence="2" key="2">
    <citation type="submission" date="2020-10" db="UniProtKB">
        <authorList>
            <consortium name="WormBaseParasite"/>
        </authorList>
    </citation>
    <scope>IDENTIFICATION</scope>
</reference>
<evidence type="ECO:0000313" key="1">
    <source>
        <dbReference type="Proteomes" id="UP000492821"/>
    </source>
</evidence>
<proteinExistence type="predicted"/>
<sequence>MANDDVGGEPPLQPEQPLLFHDEVSRLRAYNKMNNITVDQMHWNDPSALIPYGRIVGPKYQPHHIKRMVKLSFIKDEEWEVVKRYMTAFEDDDVSMRPEASTRSGYRDVNAKLWKLFNVCYEKDPTHTVAAFEKVNGRYRTYEELNEYLNSKFLGRLRLFGIDFSSIKEACDVMLDGRIFTDQQLYKALRSRMKMQRVGIRKTCTTKENVETKLRWFLDEYCNVVKWSGHHVNDFNILGELKMAEFAIMDTQWLAEYVDMKSFFKTAEGCQVEVLMMHEGSTSQSFCDFKANKLLSEPTFAVKLLLQPRDELIFNYVMFNTVDIWVYVRDGEEVYTWKELRSAVNGIQISSMMEPAEFGQVMLNIISSLFDEDGPSSTLMIPPTIALPEFGEIMKKCALPAEYVYINEEHKMRVEEIRTSITLQPKV</sequence>
<keyword evidence="1" id="KW-1185">Reference proteome</keyword>
<dbReference type="Proteomes" id="UP000492821">
    <property type="component" value="Unassembled WGS sequence"/>
</dbReference>
<dbReference type="AlphaFoldDB" id="A0A7E4VDT5"/>
<evidence type="ECO:0000313" key="2">
    <source>
        <dbReference type="WBParaSite" id="Pan_g19077.t1"/>
    </source>
</evidence>
<dbReference type="WBParaSite" id="Pan_g19077.t1">
    <property type="protein sequence ID" value="Pan_g19077.t1"/>
    <property type="gene ID" value="Pan_g19077"/>
</dbReference>